<sequence>MEKLTVTLKTITPVFLGGADGKTPELRAPSIKGAMRFWWRAMNGDLSIEELRNKEGALFGSSDEGVGRSKFALKIICNSNLKTNSYKPVPTKTFTAQAFVPEQDFTLLLTANRRFKEFEMICDVLKVSLLLGGLGKRSRRGFGSLEIGKPAPPQCNSIEDLFKILDLTKPDTFVLNGDKIEKIKPAHVEAEYPYIKEIEIGKAPASWEVLINKIGAAASVHDCYHTGFADPYRFASPIYVSVIKKNNGQCLPIITTLHCAFKESVDNLKNAKKRIDNTQKFKDAIL</sequence>
<reference evidence="3 4" key="1">
    <citation type="journal article" date="2017" name="Water Res.">
        <title>Discovery and metagenomic analysis of an anammox bacterial enrichment related to Candidatus "Brocadia caroliniensis" in a full-scale glycerol-fed nitritation-denitritation separate centrate treatment process.</title>
        <authorList>
            <person name="Park H."/>
            <person name="Brotto A.C."/>
            <person name="van Loosdrecht M.C."/>
            <person name="Chandran K."/>
        </authorList>
    </citation>
    <scope>NUCLEOTIDE SEQUENCE [LARGE SCALE GENOMIC DNA]</scope>
    <source>
        <strain evidence="3">26THWARD</strain>
    </source>
</reference>
<feature type="domain" description="CRISPR type III-associated protein" evidence="2">
    <location>
        <begin position="7"/>
        <end position="146"/>
    </location>
</feature>
<dbReference type="GO" id="GO:0051607">
    <property type="term" value="P:defense response to virus"/>
    <property type="evidence" value="ECO:0007669"/>
    <property type="project" value="UniProtKB-KW"/>
</dbReference>
<dbReference type="InterPro" id="IPR005537">
    <property type="entry name" value="RAMP_III_fam"/>
</dbReference>
<gene>
    <name evidence="3" type="ORF">AYP45_09935</name>
</gene>
<dbReference type="AlphaFoldDB" id="A0A1V4AT75"/>
<name>A0A1V4AT75_9BACT</name>
<proteinExistence type="predicted"/>
<dbReference type="Pfam" id="PF03787">
    <property type="entry name" value="RAMPs"/>
    <property type="match status" value="1"/>
</dbReference>
<protein>
    <submittedName>
        <fullName evidence="3">Type III-B CRISPR module RAMP protein Cmr1</fullName>
    </submittedName>
</protein>
<evidence type="ECO:0000256" key="1">
    <source>
        <dbReference type="ARBA" id="ARBA00023118"/>
    </source>
</evidence>
<keyword evidence="1" id="KW-0051">Antiviral defense</keyword>
<dbReference type="STRING" id="1004156.AYP45_09935"/>
<accession>A0A1V4AT75</accession>
<evidence type="ECO:0000259" key="2">
    <source>
        <dbReference type="Pfam" id="PF03787"/>
    </source>
</evidence>
<dbReference type="InterPro" id="IPR007522">
    <property type="entry name" value="CRISPR-assoc_prot_TM1795"/>
</dbReference>
<dbReference type="EMBL" id="AYTS01000085">
    <property type="protein sequence ID" value="OOP56359.1"/>
    <property type="molecule type" value="Genomic_DNA"/>
</dbReference>
<evidence type="ECO:0000313" key="4">
    <source>
        <dbReference type="Proteomes" id="UP000189681"/>
    </source>
</evidence>
<comment type="caution">
    <text evidence="3">The sequence shown here is derived from an EMBL/GenBank/DDBJ whole genome shotgun (WGS) entry which is preliminary data.</text>
</comment>
<dbReference type="NCBIfam" id="TIGR01894">
    <property type="entry name" value="cas_TM1795_cmr1"/>
    <property type="match status" value="1"/>
</dbReference>
<evidence type="ECO:0000313" key="3">
    <source>
        <dbReference type="EMBL" id="OOP56359.1"/>
    </source>
</evidence>
<organism evidence="3 4">
    <name type="scientific">Candidatus Brocadia carolinensis</name>
    <dbReference type="NCBI Taxonomy" id="1004156"/>
    <lineage>
        <taxon>Bacteria</taxon>
        <taxon>Pseudomonadati</taxon>
        <taxon>Planctomycetota</taxon>
        <taxon>Candidatus Brocadiia</taxon>
        <taxon>Candidatus Brocadiales</taxon>
        <taxon>Candidatus Brocadiaceae</taxon>
        <taxon>Candidatus Brocadia</taxon>
    </lineage>
</organism>
<dbReference type="Proteomes" id="UP000189681">
    <property type="component" value="Unassembled WGS sequence"/>
</dbReference>